<comment type="subunit">
    <text evidence="5">Part of the 50S ribosomal subunit.</text>
</comment>
<reference evidence="7" key="1">
    <citation type="submission" date="2023-07" db="EMBL/GenBank/DDBJ databases">
        <title>Between Cages and Wild: Unraveling the Impact of Captivity on Animal Microbiomes and Antimicrobial Resistance.</title>
        <authorList>
            <person name="Schmartz G.P."/>
            <person name="Rehner J."/>
            <person name="Schuff M.J."/>
            <person name="Becker S.L."/>
            <person name="Kravczyk M."/>
            <person name="Gurevich A."/>
            <person name="Francke R."/>
            <person name="Mueller R."/>
            <person name="Keller V."/>
            <person name="Keller A."/>
        </authorList>
    </citation>
    <scope>NUCLEOTIDE SEQUENCE</scope>
    <source>
        <strain evidence="7">S12M_St_49</strain>
    </source>
</reference>
<evidence type="ECO:0000256" key="1">
    <source>
        <dbReference type="ARBA" id="ARBA00010528"/>
    </source>
</evidence>
<evidence type="ECO:0000256" key="5">
    <source>
        <dbReference type="HAMAP-Rule" id="MF_01328"/>
    </source>
</evidence>
<keyword evidence="5" id="KW-0694">RNA-binding</keyword>
<evidence type="ECO:0000256" key="3">
    <source>
        <dbReference type="ARBA" id="ARBA00023274"/>
    </source>
</evidence>
<evidence type="ECO:0000256" key="2">
    <source>
        <dbReference type="ARBA" id="ARBA00022980"/>
    </source>
</evidence>
<dbReference type="AlphaFoldDB" id="A0AA43RGK0"/>
<name>A0AA43RGK0_9ACTN</name>
<dbReference type="HAMAP" id="MF_01328_B">
    <property type="entry name" value="Ribosomal_uL4_B"/>
    <property type="match status" value="1"/>
</dbReference>
<dbReference type="InterPro" id="IPR002136">
    <property type="entry name" value="Ribosomal_uL4"/>
</dbReference>
<comment type="function">
    <text evidence="5">One of the primary rRNA binding proteins, this protein initially binds near the 5'-end of the 23S rRNA. It is important during the early stages of 50S assembly. It makes multiple contacts with different domains of the 23S rRNA in the assembled 50S subunit and ribosome.</text>
</comment>
<accession>A0AA43RGK0</accession>
<sequence length="208" mass="22785">MANIEIKDATGKASGEATLCDAVFGIEPNMHVMHRTVKAQRNAWRQGTSSVKNRSAVSGGGKKPWRQKGTGRARAGSSRSPIWRGGGVVFGPTPRSYAQKVNKKEIKLAIRSALSAKAADGEIIVVKPFEFDKPSTKKAVEILTALECKDVRITLVIPNDAIDTYLSFRNLSNVDILPVNDINAYEILDNKKLVIVDECLKYIEEVFA</sequence>
<dbReference type="NCBIfam" id="TIGR03953">
    <property type="entry name" value="rplD_bact"/>
    <property type="match status" value="1"/>
</dbReference>
<evidence type="ECO:0000313" key="7">
    <source>
        <dbReference type="EMBL" id="MDO4841443.1"/>
    </source>
</evidence>
<keyword evidence="5" id="KW-0699">rRNA-binding</keyword>
<dbReference type="Proteomes" id="UP001168575">
    <property type="component" value="Unassembled WGS sequence"/>
</dbReference>
<comment type="similarity">
    <text evidence="1 5">Belongs to the universal ribosomal protein uL4 family.</text>
</comment>
<dbReference type="Pfam" id="PF00573">
    <property type="entry name" value="Ribosomal_L4"/>
    <property type="match status" value="1"/>
</dbReference>
<dbReference type="GO" id="GO:0006412">
    <property type="term" value="P:translation"/>
    <property type="evidence" value="ECO:0007669"/>
    <property type="project" value="UniProtKB-UniRule"/>
</dbReference>
<comment type="function">
    <text evidence="5">Forms part of the polypeptide exit tunnel.</text>
</comment>
<dbReference type="InterPro" id="IPR023574">
    <property type="entry name" value="Ribosomal_uL4_dom_sf"/>
</dbReference>
<dbReference type="PANTHER" id="PTHR10746">
    <property type="entry name" value="50S RIBOSOMAL PROTEIN L4"/>
    <property type="match status" value="1"/>
</dbReference>
<feature type="compositionally biased region" description="Polar residues" evidence="6">
    <location>
        <begin position="43"/>
        <end position="56"/>
    </location>
</feature>
<comment type="caution">
    <text evidence="7">The sequence shown here is derived from an EMBL/GenBank/DDBJ whole genome shotgun (WGS) entry which is preliminary data.</text>
</comment>
<dbReference type="InterPro" id="IPR013005">
    <property type="entry name" value="Ribosomal_uL4-like"/>
</dbReference>
<dbReference type="GO" id="GO:0019843">
    <property type="term" value="F:rRNA binding"/>
    <property type="evidence" value="ECO:0007669"/>
    <property type="project" value="UniProtKB-UniRule"/>
</dbReference>
<keyword evidence="2 5" id="KW-0689">Ribosomal protein</keyword>
<organism evidence="7 8">
    <name type="scientific">Phoenicibacter congonensis</name>
    <dbReference type="NCBI Taxonomy" id="1944646"/>
    <lineage>
        <taxon>Bacteria</taxon>
        <taxon>Bacillati</taxon>
        <taxon>Actinomycetota</taxon>
        <taxon>Coriobacteriia</taxon>
        <taxon>Eggerthellales</taxon>
        <taxon>Eggerthellaceae</taxon>
        <taxon>Phoenicibacter</taxon>
    </lineage>
</organism>
<dbReference type="Gene3D" id="3.40.1370.10">
    <property type="match status" value="1"/>
</dbReference>
<evidence type="ECO:0000256" key="4">
    <source>
        <dbReference type="ARBA" id="ARBA00035244"/>
    </source>
</evidence>
<dbReference type="SUPFAM" id="SSF52166">
    <property type="entry name" value="Ribosomal protein L4"/>
    <property type="match status" value="1"/>
</dbReference>
<keyword evidence="3 5" id="KW-0687">Ribonucleoprotein</keyword>
<protein>
    <recommendedName>
        <fullName evidence="4 5">Large ribosomal subunit protein uL4</fullName>
    </recommendedName>
</protein>
<evidence type="ECO:0000313" key="8">
    <source>
        <dbReference type="Proteomes" id="UP001168575"/>
    </source>
</evidence>
<dbReference type="GO" id="GO:0003735">
    <property type="term" value="F:structural constituent of ribosome"/>
    <property type="evidence" value="ECO:0007669"/>
    <property type="project" value="InterPro"/>
</dbReference>
<dbReference type="EMBL" id="JAUMVS010000017">
    <property type="protein sequence ID" value="MDO4841443.1"/>
    <property type="molecule type" value="Genomic_DNA"/>
</dbReference>
<dbReference type="GO" id="GO:1990904">
    <property type="term" value="C:ribonucleoprotein complex"/>
    <property type="evidence" value="ECO:0007669"/>
    <property type="project" value="UniProtKB-KW"/>
</dbReference>
<dbReference type="PANTHER" id="PTHR10746:SF6">
    <property type="entry name" value="LARGE RIBOSOMAL SUBUNIT PROTEIN UL4M"/>
    <property type="match status" value="1"/>
</dbReference>
<proteinExistence type="inferred from homology"/>
<feature type="region of interest" description="Disordered" evidence="6">
    <location>
        <begin position="40"/>
        <end position="84"/>
    </location>
</feature>
<gene>
    <name evidence="5 7" type="primary">rplD</name>
    <name evidence="7" type="ORF">Q3982_02045</name>
</gene>
<dbReference type="GO" id="GO:0005840">
    <property type="term" value="C:ribosome"/>
    <property type="evidence" value="ECO:0007669"/>
    <property type="project" value="UniProtKB-KW"/>
</dbReference>
<evidence type="ECO:0000256" key="6">
    <source>
        <dbReference type="SAM" id="MobiDB-lite"/>
    </source>
</evidence>
<keyword evidence="8" id="KW-1185">Reference proteome</keyword>